<dbReference type="EMBL" id="LR031874">
    <property type="protein sequence ID" value="VDD23804.1"/>
    <property type="molecule type" value="Genomic_DNA"/>
</dbReference>
<dbReference type="AlphaFoldDB" id="A0A3P6DI71"/>
<evidence type="ECO:0000313" key="1">
    <source>
        <dbReference type="EMBL" id="VDD23804.1"/>
    </source>
</evidence>
<proteinExistence type="predicted"/>
<gene>
    <name evidence="1" type="ORF">BOLC2T09715H</name>
</gene>
<organism evidence="1">
    <name type="scientific">Brassica oleracea</name>
    <name type="common">Wild cabbage</name>
    <dbReference type="NCBI Taxonomy" id="3712"/>
    <lineage>
        <taxon>Eukaryota</taxon>
        <taxon>Viridiplantae</taxon>
        <taxon>Streptophyta</taxon>
        <taxon>Embryophyta</taxon>
        <taxon>Tracheophyta</taxon>
        <taxon>Spermatophyta</taxon>
        <taxon>Magnoliopsida</taxon>
        <taxon>eudicotyledons</taxon>
        <taxon>Gunneridae</taxon>
        <taxon>Pentapetalae</taxon>
        <taxon>rosids</taxon>
        <taxon>malvids</taxon>
        <taxon>Brassicales</taxon>
        <taxon>Brassicaceae</taxon>
        <taxon>Brassiceae</taxon>
        <taxon>Brassica</taxon>
    </lineage>
</organism>
<protein>
    <submittedName>
        <fullName evidence="1">Uncharacterized protein</fullName>
    </submittedName>
</protein>
<reference evidence="1" key="1">
    <citation type="submission" date="2018-11" db="EMBL/GenBank/DDBJ databases">
        <authorList>
            <consortium name="Genoscope - CEA"/>
            <person name="William W."/>
        </authorList>
    </citation>
    <scope>NUCLEOTIDE SEQUENCE</scope>
</reference>
<sequence length="64" mass="7160">MTFMLSIWDLLHSFSLRAFVIGLSTLFFTCPTAKTVHIYTSLSFGKSCFSSVKLGVLWNHSGNL</sequence>
<accession>A0A3P6DI71</accession>
<name>A0A3P6DI71_BRAOL</name>